<dbReference type="Gene3D" id="3.30.160.20">
    <property type="match status" value="1"/>
</dbReference>
<dbReference type="GO" id="GO:0003723">
    <property type="term" value="F:RNA binding"/>
    <property type="evidence" value="ECO:0007669"/>
    <property type="project" value="UniProtKB-UniRule"/>
</dbReference>
<evidence type="ECO:0000313" key="4">
    <source>
        <dbReference type="EMBL" id="EMR89619.1"/>
    </source>
</evidence>
<dbReference type="PROSITE" id="PS50137">
    <property type="entry name" value="DS_RBD"/>
    <property type="match status" value="1"/>
</dbReference>
<evidence type="ECO:0000259" key="3">
    <source>
        <dbReference type="PROSITE" id="PS50137"/>
    </source>
</evidence>
<evidence type="ECO:0000313" key="5">
    <source>
        <dbReference type="Proteomes" id="UP000012045"/>
    </source>
</evidence>
<feature type="domain" description="DRBM" evidence="3">
    <location>
        <begin position="101"/>
        <end position="170"/>
    </location>
</feature>
<dbReference type="HOGENOM" id="CLU_073354_0_0_1"/>
<feature type="region of interest" description="Disordered" evidence="2">
    <location>
        <begin position="288"/>
        <end position="319"/>
    </location>
</feature>
<gene>
    <name evidence="4" type="ORF">BcDW1_1693</name>
</gene>
<feature type="region of interest" description="Disordered" evidence="2">
    <location>
        <begin position="57"/>
        <end position="80"/>
    </location>
</feature>
<dbReference type="OrthoDB" id="5222339at2759"/>
<sequence length="328" mass="36523">MLSSFTNVYGSFPDIQARINSMAGTRASGMGMSGSGVRLQSLSDFEREQEELQAQIDQDHYNAQPTGSRTGLPAASRPRNMPDVTGILLEDQALQEMGNTNWIGRLLEYHQAKAITPLPVYTDIQVSEQRFRFSVTIREKTEPVTTLASFSNKKDAKQFISKLAIDWLISQNLMPPTGAVRFPNGASPPPNPNVRERSTSPTPYPSLVPGLCIALGFNPPAYRLTLMAEGTAFYEIYADFGSDARINGPVGRLTNIYGKKKAKEACAKEVFRFLKTIERSRVADIAAQQGEERRNEEEPQPHHHHHHHHHHEDSDLNVDSQYSVVPGI</sequence>
<dbReference type="Proteomes" id="UP000012045">
    <property type="component" value="Unassembled WGS sequence"/>
</dbReference>
<keyword evidence="1" id="KW-0694">RNA-binding</keyword>
<dbReference type="AlphaFoldDB" id="M7U7D7"/>
<proteinExistence type="predicted"/>
<reference evidence="5" key="1">
    <citation type="journal article" date="2013" name="Genome Announc.">
        <title>Draft genome sequence of Botrytis cinerea BcDW1, inoculum for noble rot of grape berries.</title>
        <authorList>
            <person name="Blanco-Ulate B."/>
            <person name="Allen G."/>
            <person name="Powell A.L."/>
            <person name="Cantu D."/>
        </authorList>
    </citation>
    <scope>NUCLEOTIDE SEQUENCE [LARGE SCALE GENOMIC DNA]</scope>
    <source>
        <strain evidence="5">BcDW1</strain>
    </source>
</reference>
<feature type="compositionally biased region" description="Basic and acidic residues" evidence="2">
    <location>
        <begin position="290"/>
        <end position="301"/>
    </location>
</feature>
<accession>M7U7D7</accession>
<organism evidence="4 5">
    <name type="scientific">Botryotinia fuckeliana (strain BcDW1)</name>
    <name type="common">Noble rot fungus</name>
    <name type="synonym">Botrytis cinerea</name>
    <dbReference type="NCBI Taxonomy" id="1290391"/>
    <lineage>
        <taxon>Eukaryota</taxon>
        <taxon>Fungi</taxon>
        <taxon>Dikarya</taxon>
        <taxon>Ascomycota</taxon>
        <taxon>Pezizomycotina</taxon>
        <taxon>Leotiomycetes</taxon>
        <taxon>Helotiales</taxon>
        <taxon>Sclerotiniaceae</taxon>
        <taxon>Botrytis</taxon>
    </lineage>
</organism>
<dbReference type="CDD" id="cd00048">
    <property type="entry name" value="DSRM_SF"/>
    <property type="match status" value="1"/>
</dbReference>
<feature type="region of interest" description="Disordered" evidence="2">
    <location>
        <begin position="179"/>
        <end position="202"/>
    </location>
</feature>
<dbReference type="EMBL" id="KB707738">
    <property type="protein sequence ID" value="EMR89619.1"/>
    <property type="molecule type" value="Genomic_DNA"/>
</dbReference>
<protein>
    <recommendedName>
        <fullName evidence="3">DRBM domain-containing protein</fullName>
    </recommendedName>
</protein>
<dbReference type="InterPro" id="IPR014720">
    <property type="entry name" value="dsRBD_dom"/>
</dbReference>
<evidence type="ECO:0000256" key="2">
    <source>
        <dbReference type="SAM" id="MobiDB-lite"/>
    </source>
</evidence>
<dbReference type="SUPFAM" id="SSF54768">
    <property type="entry name" value="dsRNA-binding domain-like"/>
    <property type="match status" value="1"/>
</dbReference>
<evidence type="ECO:0000256" key="1">
    <source>
        <dbReference type="PROSITE-ProRule" id="PRU00266"/>
    </source>
</evidence>
<name>M7U7D7_BOTF1</name>